<comment type="caution">
    <text evidence="1">The sequence shown here is derived from an EMBL/GenBank/DDBJ whole genome shotgun (WGS) entry which is preliminary data.</text>
</comment>
<organism evidence="1 2">
    <name type="scientific">Metabacillus indicus</name>
    <name type="common">Bacillus indicus</name>
    <dbReference type="NCBI Taxonomy" id="246786"/>
    <lineage>
        <taxon>Bacteria</taxon>
        <taxon>Bacillati</taxon>
        <taxon>Bacillota</taxon>
        <taxon>Bacilli</taxon>
        <taxon>Bacillales</taxon>
        <taxon>Bacillaceae</taxon>
        <taxon>Metabacillus</taxon>
    </lineage>
</organism>
<dbReference type="EMBL" id="JNVC02000008">
    <property type="protein sequence ID" value="KEZ49746.1"/>
    <property type="molecule type" value="Genomic_DNA"/>
</dbReference>
<dbReference type="Proteomes" id="UP000028549">
    <property type="component" value="Unassembled WGS sequence"/>
</dbReference>
<dbReference type="AlphaFoldDB" id="A0A084GQY4"/>
<evidence type="ECO:0000313" key="1">
    <source>
        <dbReference type="EMBL" id="KEZ49746.1"/>
    </source>
</evidence>
<name>A0A084GQY4_METID</name>
<sequence length="115" mass="13330">MNEKGMNVLAKGIIAGLSETKRSVYQYIESREDELASQCETKEQFLTMLVKVSPYHEAAGRFNISAEEIYRLMKETEAEINKKLEQKLNTYKWIDCTERMGNGSENNKKHFLFLA</sequence>
<gene>
    <name evidence="1" type="ORF">GS18_0214430</name>
</gene>
<proteinExistence type="predicted"/>
<protein>
    <submittedName>
        <fullName evidence="1">Uncharacterized protein</fullName>
    </submittedName>
</protein>
<dbReference type="STRING" id="246786.GS18_0214430"/>
<evidence type="ECO:0000313" key="2">
    <source>
        <dbReference type="Proteomes" id="UP000028549"/>
    </source>
</evidence>
<keyword evidence="2" id="KW-1185">Reference proteome</keyword>
<dbReference type="OrthoDB" id="2720271at2"/>
<reference evidence="1 2" key="1">
    <citation type="journal article" date="2005" name="Int. J. Syst. Evol. Microbiol.">
        <title>Bacillus cibi sp. nov., isolated from jeotgal, a traditional Korean fermented seafood.</title>
        <authorList>
            <person name="Yoon J.H."/>
            <person name="Lee C.H."/>
            <person name="Oh T.K."/>
        </authorList>
    </citation>
    <scope>NUCLEOTIDE SEQUENCE [LARGE SCALE GENOMIC DNA]</scope>
    <source>
        <strain evidence="1 2">DSM 16189</strain>
    </source>
</reference>
<dbReference type="RefSeq" id="WP_029278810.1">
    <property type="nucleotide sequence ID" value="NZ_CANLZQ010000001.1"/>
</dbReference>
<accession>A0A084GQY4</accession>